<gene>
    <name evidence="5" type="ORF">J2T60_001770</name>
</gene>
<dbReference type="PROSITE" id="PS50887">
    <property type="entry name" value="GGDEF"/>
    <property type="match status" value="1"/>
</dbReference>
<name>A0ABT1G8Z3_9GAMM</name>
<dbReference type="InterPro" id="IPR050469">
    <property type="entry name" value="Diguanylate_Cyclase"/>
</dbReference>
<feature type="transmembrane region" description="Helical" evidence="3">
    <location>
        <begin position="170"/>
        <end position="192"/>
    </location>
</feature>
<feature type="transmembrane region" description="Helical" evidence="3">
    <location>
        <begin position="56"/>
        <end position="74"/>
    </location>
</feature>
<dbReference type="NCBIfam" id="TIGR00254">
    <property type="entry name" value="GGDEF"/>
    <property type="match status" value="1"/>
</dbReference>
<feature type="transmembrane region" description="Helical" evidence="3">
    <location>
        <begin position="117"/>
        <end position="135"/>
    </location>
</feature>
<dbReference type="Pfam" id="PF00990">
    <property type="entry name" value="GGDEF"/>
    <property type="match status" value="1"/>
</dbReference>
<comment type="catalytic activity">
    <reaction evidence="2">
        <text>2 GTP = 3',3'-c-di-GMP + 2 diphosphate</text>
        <dbReference type="Rhea" id="RHEA:24898"/>
        <dbReference type="ChEBI" id="CHEBI:33019"/>
        <dbReference type="ChEBI" id="CHEBI:37565"/>
        <dbReference type="ChEBI" id="CHEBI:58805"/>
        <dbReference type="EC" id="2.7.7.65"/>
    </reaction>
</comment>
<feature type="domain" description="GGDEF" evidence="4">
    <location>
        <begin position="267"/>
        <end position="399"/>
    </location>
</feature>
<accession>A0ABT1G8Z3</accession>
<keyword evidence="6" id="KW-1185">Reference proteome</keyword>
<evidence type="ECO:0000256" key="3">
    <source>
        <dbReference type="SAM" id="Phobius"/>
    </source>
</evidence>
<dbReference type="Gene3D" id="3.30.70.270">
    <property type="match status" value="1"/>
</dbReference>
<dbReference type="InterPro" id="IPR029787">
    <property type="entry name" value="Nucleotide_cyclase"/>
</dbReference>
<keyword evidence="3" id="KW-1133">Transmembrane helix</keyword>
<keyword evidence="3" id="KW-0472">Membrane</keyword>
<dbReference type="PANTHER" id="PTHR45138">
    <property type="entry name" value="REGULATORY COMPONENTS OF SENSORY TRANSDUCTION SYSTEM"/>
    <property type="match status" value="1"/>
</dbReference>
<feature type="transmembrane region" description="Helical" evidence="3">
    <location>
        <begin position="147"/>
        <end position="163"/>
    </location>
</feature>
<dbReference type="EMBL" id="JALJYF010000002">
    <property type="protein sequence ID" value="MCP1727770.1"/>
    <property type="molecule type" value="Genomic_DNA"/>
</dbReference>
<dbReference type="CDD" id="cd01949">
    <property type="entry name" value="GGDEF"/>
    <property type="match status" value="1"/>
</dbReference>
<proteinExistence type="predicted"/>
<dbReference type="InterPro" id="IPR000160">
    <property type="entry name" value="GGDEF_dom"/>
</dbReference>
<evidence type="ECO:0000256" key="1">
    <source>
        <dbReference type="ARBA" id="ARBA00012528"/>
    </source>
</evidence>
<feature type="transmembrane region" description="Helical" evidence="3">
    <location>
        <begin position="204"/>
        <end position="223"/>
    </location>
</feature>
<dbReference type="PANTHER" id="PTHR45138:SF9">
    <property type="entry name" value="DIGUANYLATE CYCLASE DGCM-RELATED"/>
    <property type="match status" value="1"/>
</dbReference>
<evidence type="ECO:0000313" key="6">
    <source>
        <dbReference type="Proteomes" id="UP001523550"/>
    </source>
</evidence>
<protein>
    <recommendedName>
        <fullName evidence="1">diguanylate cyclase</fullName>
        <ecNumber evidence="1">2.7.7.65</ecNumber>
    </recommendedName>
</protein>
<feature type="transmembrane region" description="Helical" evidence="3">
    <location>
        <begin position="86"/>
        <end position="105"/>
    </location>
</feature>
<dbReference type="RefSeq" id="WP_253448526.1">
    <property type="nucleotide sequence ID" value="NZ_JALJYF010000002.1"/>
</dbReference>
<evidence type="ECO:0000259" key="4">
    <source>
        <dbReference type="PROSITE" id="PS50887"/>
    </source>
</evidence>
<evidence type="ECO:0000313" key="5">
    <source>
        <dbReference type="EMBL" id="MCP1727770.1"/>
    </source>
</evidence>
<evidence type="ECO:0000256" key="2">
    <source>
        <dbReference type="ARBA" id="ARBA00034247"/>
    </source>
</evidence>
<dbReference type="InterPro" id="IPR043128">
    <property type="entry name" value="Rev_trsase/Diguanyl_cyclase"/>
</dbReference>
<dbReference type="Proteomes" id="UP001523550">
    <property type="component" value="Unassembled WGS sequence"/>
</dbReference>
<organism evidence="5 6">
    <name type="scientific">Natronospira proteinivora</name>
    <dbReference type="NCBI Taxonomy" id="1807133"/>
    <lineage>
        <taxon>Bacteria</taxon>
        <taxon>Pseudomonadati</taxon>
        <taxon>Pseudomonadota</taxon>
        <taxon>Gammaproteobacteria</taxon>
        <taxon>Natronospirales</taxon>
        <taxon>Natronospiraceae</taxon>
        <taxon>Natronospira</taxon>
    </lineage>
</organism>
<dbReference type="SMART" id="SM00267">
    <property type="entry name" value="GGDEF"/>
    <property type="match status" value="1"/>
</dbReference>
<sequence>MGKWRGWDKLVERSPWHQWLKSHFPSPYQVYAFTLRFRDPELERGFSRSFELNPLLLGRLALFVGALAYALFGLMEDVWIGSQQPFLWWLRFGVGIPIIALAFGLTFLPGIRRYTDWILAIVIQLIGLSLIAMIFTTQAADTRPYESVFYLLGLVLLLIFNFVGFRMRVWVAALSGSVVIANFVLVGLFWGYEEPYFTSMGSMYLLTAMVPLLFGTTISEFFARKHFVDSLNLEHQARTDVLTGLANRRAFMERLQQEYARYQRYGTPFAVALLDADYFKQVNDRYGHDAGDAALKALGRIMSEHCRETDLLGRLGGEEFGLLMSQTEGRCARQACERLRAGVAEQRFHLPDGKEIAMTISLGMSVVRRDDGGIDAVLKRADTAMYAAKSSGRNRVRMD</sequence>
<dbReference type="SUPFAM" id="SSF55073">
    <property type="entry name" value="Nucleotide cyclase"/>
    <property type="match status" value="1"/>
</dbReference>
<keyword evidence="3" id="KW-0812">Transmembrane</keyword>
<comment type="caution">
    <text evidence="5">The sequence shown here is derived from an EMBL/GenBank/DDBJ whole genome shotgun (WGS) entry which is preliminary data.</text>
</comment>
<dbReference type="EC" id="2.7.7.65" evidence="1"/>
<reference evidence="5 6" key="1">
    <citation type="submission" date="2022-03" db="EMBL/GenBank/DDBJ databases">
        <title>Genomic Encyclopedia of Type Strains, Phase III (KMG-III): the genomes of soil and plant-associated and newly described type strains.</title>
        <authorList>
            <person name="Whitman W."/>
        </authorList>
    </citation>
    <scope>NUCLEOTIDE SEQUENCE [LARGE SCALE GENOMIC DNA]</scope>
    <source>
        <strain evidence="5 6">BSker1</strain>
    </source>
</reference>